<dbReference type="EMBL" id="JANPWB010000005">
    <property type="protein sequence ID" value="KAJ1184973.1"/>
    <property type="molecule type" value="Genomic_DNA"/>
</dbReference>
<dbReference type="AlphaFoldDB" id="A0AAV7UB79"/>
<gene>
    <name evidence="2" type="ORF">NDU88_001769</name>
</gene>
<evidence type="ECO:0000313" key="2">
    <source>
        <dbReference type="EMBL" id="KAJ1184973.1"/>
    </source>
</evidence>
<keyword evidence="3" id="KW-1185">Reference proteome</keyword>
<organism evidence="2 3">
    <name type="scientific">Pleurodeles waltl</name>
    <name type="common">Iberian ribbed newt</name>
    <dbReference type="NCBI Taxonomy" id="8319"/>
    <lineage>
        <taxon>Eukaryota</taxon>
        <taxon>Metazoa</taxon>
        <taxon>Chordata</taxon>
        <taxon>Craniata</taxon>
        <taxon>Vertebrata</taxon>
        <taxon>Euteleostomi</taxon>
        <taxon>Amphibia</taxon>
        <taxon>Batrachia</taxon>
        <taxon>Caudata</taxon>
        <taxon>Salamandroidea</taxon>
        <taxon>Salamandridae</taxon>
        <taxon>Pleurodelinae</taxon>
        <taxon>Pleurodeles</taxon>
    </lineage>
</organism>
<evidence type="ECO:0000256" key="1">
    <source>
        <dbReference type="SAM" id="MobiDB-lite"/>
    </source>
</evidence>
<name>A0AAV7UB79_PLEWA</name>
<proteinExistence type="predicted"/>
<sequence length="127" mass="13554">MKDDRYWAAGPLHDFFEASILRGLNQAGNDFSEPRGTAGRQARPLPVSGELGRRSPQQQPRTKVGEDLGPLQQALTGGAQCRGGSAPHRRRHPVEQVVAKRLPPALFAGPELLCPGLRSGAGRAASV</sequence>
<dbReference type="Proteomes" id="UP001066276">
    <property type="component" value="Chromosome 3_1"/>
</dbReference>
<accession>A0AAV7UB79</accession>
<feature type="region of interest" description="Disordered" evidence="1">
    <location>
        <begin position="26"/>
        <end position="69"/>
    </location>
</feature>
<comment type="caution">
    <text evidence="2">The sequence shown here is derived from an EMBL/GenBank/DDBJ whole genome shotgun (WGS) entry which is preliminary data.</text>
</comment>
<protein>
    <submittedName>
        <fullName evidence="2">Uncharacterized protein</fullName>
    </submittedName>
</protein>
<reference evidence="2" key="1">
    <citation type="journal article" date="2022" name="bioRxiv">
        <title>Sequencing and chromosome-scale assembly of the giantPleurodeles waltlgenome.</title>
        <authorList>
            <person name="Brown T."/>
            <person name="Elewa A."/>
            <person name="Iarovenko S."/>
            <person name="Subramanian E."/>
            <person name="Araus A.J."/>
            <person name="Petzold A."/>
            <person name="Susuki M."/>
            <person name="Suzuki K.-i.T."/>
            <person name="Hayashi T."/>
            <person name="Toyoda A."/>
            <person name="Oliveira C."/>
            <person name="Osipova E."/>
            <person name="Leigh N.D."/>
            <person name="Simon A."/>
            <person name="Yun M.H."/>
        </authorList>
    </citation>
    <scope>NUCLEOTIDE SEQUENCE</scope>
    <source>
        <strain evidence="2">20211129_DDA</strain>
        <tissue evidence="2">Liver</tissue>
    </source>
</reference>
<evidence type="ECO:0000313" key="3">
    <source>
        <dbReference type="Proteomes" id="UP001066276"/>
    </source>
</evidence>